<keyword evidence="3" id="KW-1185">Reference proteome</keyword>
<feature type="transmembrane region" description="Helical" evidence="1">
    <location>
        <begin position="162"/>
        <end position="183"/>
    </location>
</feature>
<keyword evidence="1" id="KW-0472">Membrane</keyword>
<proteinExistence type="predicted"/>
<keyword evidence="1" id="KW-1133">Transmembrane helix</keyword>
<dbReference type="AlphaFoldDB" id="A0A371X4X4"/>
<keyword evidence="1" id="KW-0812">Transmembrane</keyword>
<feature type="transmembrane region" description="Helical" evidence="1">
    <location>
        <begin position="105"/>
        <end position="130"/>
    </location>
</feature>
<feature type="transmembrane region" description="Helical" evidence="1">
    <location>
        <begin position="136"/>
        <end position="155"/>
    </location>
</feature>
<evidence type="ECO:0000313" key="3">
    <source>
        <dbReference type="Proteomes" id="UP000264310"/>
    </source>
</evidence>
<gene>
    <name evidence="2" type="ORF">DYI37_08060</name>
</gene>
<evidence type="ECO:0008006" key="4">
    <source>
        <dbReference type="Google" id="ProtNLM"/>
    </source>
</evidence>
<sequence length="192" mass="20516">MNEILGNFSGAFALMMGRKSGLDRLDLSADGFYRSFAAIAVALPALFLSWMQYEADGEAEFVPNAGSIEAYGAHLMADLLAWLLPILCLILVARRIGWSRKVSPLVVATNWGAALITWMFAPYLALVLMVGMGPNLALVGSLLSIASLVLTTRLCHTILQDWPSAIGLTLAMLALGLLAYGVVMDLTGVSLV</sequence>
<dbReference type="OrthoDB" id="9811204at2"/>
<organism evidence="2 3">
    <name type="scientific">Fulvimarina endophytica</name>
    <dbReference type="NCBI Taxonomy" id="2293836"/>
    <lineage>
        <taxon>Bacteria</taxon>
        <taxon>Pseudomonadati</taxon>
        <taxon>Pseudomonadota</taxon>
        <taxon>Alphaproteobacteria</taxon>
        <taxon>Hyphomicrobiales</taxon>
        <taxon>Aurantimonadaceae</taxon>
        <taxon>Fulvimarina</taxon>
    </lineage>
</organism>
<accession>A0A371X4X4</accession>
<evidence type="ECO:0000313" key="2">
    <source>
        <dbReference type="EMBL" id="RFC64283.1"/>
    </source>
</evidence>
<comment type="caution">
    <text evidence="2">The sequence shown here is derived from an EMBL/GenBank/DDBJ whole genome shotgun (WGS) entry which is preliminary data.</text>
</comment>
<dbReference type="Proteomes" id="UP000264310">
    <property type="component" value="Unassembled WGS sequence"/>
</dbReference>
<protein>
    <recommendedName>
        <fullName evidence="4">Transporter</fullName>
    </recommendedName>
</protein>
<reference evidence="2 3" key="1">
    <citation type="submission" date="2018-08" db="EMBL/GenBank/DDBJ databases">
        <title>Fulvimarina sp. 85, whole genome shotgun sequence.</title>
        <authorList>
            <person name="Tuo L."/>
        </authorList>
    </citation>
    <scope>NUCLEOTIDE SEQUENCE [LARGE SCALE GENOMIC DNA]</scope>
    <source>
        <strain evidence="2 3">85</strain>
    </source>
</reference>
<feature type="transmembrane region" description="Helical" evidence="1">
    <location>
        <begin position="32"/>
        <end position="51"/>
    </location>
</feature>
<name>A0A371X4X4_9HYPH</name>
<dbReference type="EMBL" id="QURL01000003">
    <property type="protein sequence ID" value="RFC64283.1"/>
    <property type="molecule type" value="Genomic_DNA"/>
</dbReference>
<dbReference type="RefSeq" id="WP_116682972.1">
    <property type="nucleotide sequence ID" value="NZ_QURL01000003.1"/>
</dbReference>
<feature type="transmembrane region" description="Helical" evidence="1">
    <location>
        <begin position="71"/>
        <end position="93"/>
    </location>
</feature>
<evidence type="ECO:0000256" key="1">
    <source>
        <dbReference type="SAM" id="Phobius"/>
    </source>
</evidence>